<organism evidence="1 2">
    <name type="scientific">Photobacterium frigidiphilum</name>
    <dbReference type="NCBI Taxonomy" id="264736"/>
    <lineage>
        <taxon>Bacteria</taxon>
        <taxon>Pseudomonadati</taxon>
        <taxon>Pseudomonadota</taxon>
        <taxon>Gammaproteobacteria</taxon>
        <taxon>Vibrionales</taxon>
        <taxon>Vibrionaceae</taxon>
        <taxon>Photobacterium</taxon>
    </lineage>
</organism>
<dbReference type="AlphaFoldDB" id="A0A2T3JDD1"/>
<dbReference type="Proteomes" id="UP000240987">
    <property type="component" value="Unassembled WGS sequence"/>
</dbReference>
<sequence length="69" mass="8135">MQIANISDRVTKVMNYLDESKSFNDWESMIYVAERKVIAFCRNYLKVDEGQLMSAFMRLSVVHFSVIYC</sequence>
<evidence type="ECO:0000313" key="1">
    <source>
        <dbReference type="EMBL" id="PSU46891.1"/>
    </source>
</evidence>
<evidence type="ECO:0000313" key="2">
    <source>
        <dbReference type="Proteomes" id="UP000240987"/>
    </source>
</evidence>
<keyword evidence="2" id="KW-1185">Reference proteome</keyword>
<protein>
    <submittedName>
        <fullName evidence="1">Uncharacterized protein</fullName>
    </submittedName>
</protein>
<comment type="caution">
    <text evidence="1">The sequence shown here is derived from an EMBL/GenBank/DDBJ whole genome shotgun (WGS) entry which is preliminary data.</text>
</comment>
<gene>
    <name evidence="1" type="ORF">C9J12_16925</name>
</gene>
<reference evidence="1 2" key="1">
    <citation type="submission" date="2018-01" db="EMBL/GenBank/DDBJ databases">
        <title>Whole genome sequencing of Histamine producing bacteria.</title>
        <authorList>
            <person name="Butler K."/>
        </authorList>
    </citation>
    <scope>NUCLEOTIDE SEQUENCE [LARGE SCALE GENOMIC DNA]</scope>
    <source>
        <strain evidence="1 2">JCM 12947</strain>
    </source>
</reference>
<name>A0A2T3JDD1_9GAMM</name>
<dbReference type="EMBL" id="PYMJ01000018">
    <property type="protein sequence ID" value="PSU46891.1"/>
    <property type="molecule type" value="Genomic_DNA"/>
</dbReference>
<accession>A0A2T3JDD1</accession>
<proteinExistence type="predicted"/>